<dbReference type="InterPro" id="IPR008653">
    <property type="entry name" value="IER"/>
</dbReference>
<dbReference type="Proteomes" id="UP000271098">
    <property type="component" value="Unassembled WGS sequence"/>
</dbReference>
<evidence type="ECO:0000313" key="4">
    <source>
        <dbReference type="Proteomes" id="UP000271098"/>
    </source>
</evidence>
<reference evidence="3 4" key="2">
    <citation type="submission" date="2018-11" db="EMBL/GenBank/DDBJ databases">
        <authorList>
            <consortium name="Pathogen Informatics"/>
        </authorList>
    </citation>
    <scope>NUCLEOTIDE SEQUENCE [LARGE SCALE GENOMIC DNA]</scope>
</reference>
<organism evidence="5">
    <name type="scientific">Gongylonema pulchrum</name>
    <dbReference type="NCBI Taxonomy" id="637853"/>
    <lineage>
        <taxon>Eukaryota</taxon>
        <taxon>Metazoa</taxon>
        <taxon>Ecdysozoa</taxon>
        <taxon>Nematoda</taxon>
        <taxon>Chromadorea</taxon>
        <taxon>Rhabditida</taxon>
        <taxon>Spirurina</taxon>
        <taxon>Spiruromorpha</taxon>
        <taxon>Spiruroidea</taxon>
        <taxon>Gongylonematidae</taxon>
        <taxon>Gongylonema</taxon>
    </lineage>
</organism>
<gene>
    <name evidence="3" type="ORF">GPUH_LOCUS16373</name>
</gene>
<reference evidence="5" key="1">
    <citation type="submission" date="2016-06" db="UniProtKB">
        <authorList>
            <consortium name="WormBaseParasite"/>
        </authorList>
    </citation>
    <scope>IDENTIFICATION</scope>
</reference>
<feature type="compositionally biased region" description="Basic residues" evidence="2">
    <location>
        <begin position="286"/>
        <end position="296"/>
    </location>
</feature>
<dbReference type="OrthoDB" id="5822441at2759"/>
<dbReference type="Pfam" id="PF05760">
    <property type="entry name" value="IER"/>
    <property type="match status" value="1"/>
</dbReference>
<evidence type="ECO:0000256" key="2">
    <source>
        <dbReference type="SAM" id="MobiDB-lite"/>
    </source>
</evidence>
<evidence type="ECO:0000313" key="3">
    <source>
        <dbReference type="EMBL" id="VDN27755.1"/>
    </source>
</evidence>
<protein>
    <submittedName>
        <fullName evidence="5">SERTA domain-containing protein</fullName>
    </submittedName>
</protein>
<proteinExistence type="inferred from homology"/>
<dbReference type="WBParaSite" id="GPUH_0001639601-mRNA-1">
    <property type="protein sequence ID" value="GPUH_0001639601-mRNA-1"/>
    <property type="gene ID" value="GPUH_0001639601"/>
</dbReference>
<feature type="compositionally biased region" description="Acidic residues" evidence="2">
    <location>
        <begin position="249"/>
        <end position="266"/>
    </location>
</feature>
<dbReference type="EMBL" id="UYRT01083664">
    <property type="protein sequence ID" value="VDN27755.1"/>
    <property type="molecule type" value="Genomic_DNA"/>
</dbReference>
<evidence type="ECO:0000313" key="5">
    <source>
        <dbReference type="WBParaSite" id="GPUH_0001639601-mRNA-1"/>
    </source>
</evidence>
<comment type="similarity">
    <text evidence="1">Belongs to the IER family.</text>
</comment>
<feature type="compositionally biased region" description="Low complexity" evidence="2">
    <location>
        <begin position="127"/>
        <end position="138"/>
    </location>
</feature>
<feature type="region of interest" description="Disordered" evidence="2">
    <location>
        <begin position="122"/>
        <end position="145"/>
    </location>
</feature>
<keyword evidence="4" id="KW-1185">Reference proteome</keyword>
<dbReference type="AlphaFoldDB" id="A0A183E5Y3"/>
<accession>A0A183E5Y3</accession>
<feature type="region of interest" description="Disordered" evidence="2">
    <location>
        <begin position="242"/>
        <end position="303"/>
    </location>
</feature>
<name>A0A183E5Y3_9BILA</name>
<evidence type="ECO:0000256" key="1">
    <source>
        <dbReference type="ARBA" id="ARBA00006186"/>
    </source>
</evidence>
<sequence>MSSVSGDVDEIIETEVCNRLIRLSCAKMVNSKSERGGAKLHRNLLILHLLRKARDEQKRSPLYSENMEMFSESALPTSELFGVPASNNTPAIATHADSSYVDVSMDDSEDDELDEDEGQATHLLDLSRSSEPIHSSSSDGNSLMNQERTEFDYSSLRLAPLQYTFEGPEMYAMEEPAAARQNSYAELTPLPDLFFPERTNTLQTVEEEKAKQNCGESVVSHDLTCDSRYNCCCQTKQGDATAVPSESASSDDEEASSSCSSDEEDYGGYSGSEDISEKRLHSLASSHRRRRKRKTSAQRLPSPCGAKKCCLGERQLTGFISVFNSGLSVVADQLLTRPSPSPVPTLQPAPKHPFMHIACNPLIC</sequence>